<evidence type="ECO:0000256" key="9">
    <source>
        <dbReference type="ARBA" id="ARBA00023002"/>
    </source>
</evidence>
<dbReference type="EMBL" id="JADWDC010000004">
    <property type="protein sequence ID" value="MCC0175863.1"/>
    <property type="molecule type" value="Genomic_DNA"/>
</dbReference>
<evidence type="ECO:0000313" key="13">
    <source>
        <dbReference type="Proteomes" id="UP000729733"/>
    </source>
</evidence>
<evidence type="ECO:0000313" key="12">
    <source>
        <dbReference type="EMBL" id="MCC0175863.1"/>
    </source>
</evidence>
<dbReference type="InterPro" id="IPR036188">
    <property type="entry name" value="FAD/NAD-bd_sf"/>
</dbReference>
<dbReference type="PANTHER" id="PTHR23023">
    <property type="entry name" value="DIMETHYLANILINE MONOOXYGENASE"/>
    <property type="match status" value="1"/>
</dbReference>
<evidence type="ECO:0000256" key="7">
    <source>
        <dbReference type="ARBA" id="ARBA00022857"/>
    </source>
</evidence>
<sequence>MNATQIGFFSIVATIVIQRILAMCLGKKNAKYLYSVGGIKKSDNLVKYVRVTQISWLLAATIEVYLTDRRVIYPLAITAIGVTIASQIIRMLSAKELGYFWTHPIIIKSDRSIVNTGIYSYIRHPAWLAMGLEITFVPLIHNAYLTAFVFTAINFFLSSKRIATEEKILSETTNYSILLGNTPRFIPRFSQSKTKNINCCDKPNGMASRPIGNPLGQRALVIGAGAAGLAAMDSLQKAGILFDAVEKYSEIGGLWNYNKSDSPVSQNTHAIGHKSMQMYSGLSMPEDYPAYPSNQQILDYLIDYAKNRKLYEHIQFGISVDNLERLEQAWRVTLSNQEVRTYRWVLIASGQHNDPHIPQFEGEFTGEIIHSSKYKQPEQLLGKKVLVVGAGQSAMDILEDSATTAQKTIHSSRSSFYIGNKFIFGFPAEKIANFPIIKSIPTQLIFKTLAYVSPILLLLQGINLSKLNIPQNDFKNRAIKPVFNQTIYQYYLQGDLIHKPKIQTLKDNWVIFEDGSAEEIDFIVCATGFNVSFPFIEKKFLNWRSGKKFPSLYLHCFHPNYDNLFVIGMIQPIGTHWQVFEAQSRLVASYIQSKIQNVPFCKIDRLKQNFDSNIKGKKLSNESLLVDKRLYIKQIQKLIA</sequence>
<dbReference type="GO" id="GO:0016020">
    <property type="term" value="C:membrane"/>
    <property type="evidence" value="ECO:0007669"/>
    <property type="project" value="UniProtKB-SubCell"/>
</dbReference>
<keyword evidence="10 11" id="KW-0472">Membrane</keyword>
<feature type="transmembrane region" description="Helical" evidence="11">
    <location>
        <begin position="136"/>
        <end position="157"/>
    </location>
</feature>
<keyword evidence="6" id="KW-0274">FAD</keyword>
<dbReference type="InterPro" id="IPR050346">
    <property type="entry name" value="FMO-like"/>
</dbReference>
<keyword evidence="7" id="KW-0521">NADP</keyword>
<gene>
    <name evidence="12" type="ORF">I4641_02555</name>
</gene>
<keyword evidence="8 11" id="KW-1133">Transmembrane helix</keyword>
<keyword evidence="4" id="KW-0285">Flavoprotein</keyword>
<dbReference type="InterPro" id="IPR000960">
    <property type="entry name" value="Flavin_mOase"/>
</dbReference>
<keyword evidence="5 11" id="KW-0812">Transmembrane</keyword>
<dbReference type="InterPro" id="IPR020946">
    <property type="entry name" value="Flavin_mOase-like"/>
</dbReference>
<proteinExistence type="inferred from homology"/>
<evidence type="ECO:0000256" key="2">
    <source>
        <dbReference type="ARBA" id="ARBA00009183"/>
    </source>
</evidence>
<evidence type="ECO:0000256" key="1">
    <source>
        <dbReference type="ARBA" id="ARBA00004141"/>
    </source>
</evidence>
<evidence type="ECO:0000256" key="3">
    <source>
        <dbReference type="ARBA" id="ARBA00010139"/>
    </source>
</evidence>
<dbReference type="AlphaFoldDB" id="A0A964BM03"/>
<comment type="similarity">
    <text evidence="3">Belongs to the FAD-binding monooxygenase family.</text>
</comment>
<dbReference type="Proteomes" id="UP000729733">
    <property type="component" value="Unassembled WGS sequence"/>
</dbReference>
<dbReference type="Pfam" id="PF00743">
    <property type="entry name" value="FMO-like"/>
    <property type="match status" value="1"/>
</dbReference>
<dbReference type="GO" id="GO:0004671">
    <property type="term" value="F:protein C-terminal S-isoprenylcysteine carboxyl O-methyltransferase activity"/>
    <property type="evidence" value="ECO:0007669"/>
    <property type="project" value="InterPro"/>
</dbReference>
<protein>
    <submittedName>
        <fullName evidence="12">NAD(P)-binding domain-containing protein</fullName>
    </submittedName>
</protein>
<dbReference type="Gene3D" id="1.20.120.1630">
    <property type="match status" value="1"/>
</dbReference>
<keyword evidence="13" id="KW-1185">Reference proteome</keyword>
<comment type="subcellular location">
    <subcellularLocation>
        <location evidence="1">Membrane</location>
        <topology evidence="1">Multi-pass membrane protein</topology>
    </subcellularLocation>
</comment>
<evidence type="ECO:0000256" key="8">
    <source>
        <dbReference type="ARBA" id="ARBA00022989"/>
    </source>
</evidence>
<evidence type="ECO:0000256" key="6">
    <source>
        <dbReference type="ARBA" id="ARBA00022827"/>
    </source>
</evidence>
<evidence type="ECO:0000256" key="4">
    <source>
        <dbReference type="ARBA" id="ARBA00022630"/>
    </source>
</evidence>
<dbReference type="Gene3D" id="3.50.50.60">
    <property type="entry name" value="FAD/NAD(P)-binding domain"/>
    <property type="match status" value="1"/>
</dbReference>
<dbReference type="GO" id="GO:0004499">
    <property type="term" value="F:N,N-dimethylaniline monooxygenase activity"/>
    <property type="evidence" value="ECO:0007669"/>
    <property type="project" value="InterPro"/>
</dbReference>
<keyword evidence="9" id="KW-0560">Oxidoreductase</keyword>
<dbReference type="GO" id="GO:0050660">
    <property type="term" value="F:flavin adenine dinucleotide binding"/>
    <property type="evidence" value="ECO:0007669"/>
    <property type="project" value="InterPro"/>
</dbReference>
<comment type="similarity">
    <text evidence="2">Belongs to the FMO family.</text>
</comment>
<dbReference type="InterPro" id="IPR007269">
    <property type="entry name" value="ICMT_MeTrfase"/>
</dbReference>
<dbReference type="PRINTS" id="PR00370">
    <property type="entry name" value="FMOXYGENASE"/>
</dbReference>
<dbReference type="RefSeq" id="WP_229638862.1">
    <property type="nucleotide sequence ID" value="NZ_JADWDC010000004.1"/>
</dbReference>
<comment type="caution">
    <text evidence="12">The sequence shown here is derived from an EMBL/GenBank/DDBJ whole genome shotgun (WGS) entry which is preliminary data.</text>
</comment>
<reference evidence="12" key="1">
    <citation type="journal article" date="2021" name="Antonie Van Leeuwenhoek">
        <title>Draft genome and description of Waterburya agarophytonicola gen. nov. sp. nov. (Pleurocapsales, Cyanobacteria): a seaweed symbiont.</title>
        <authorList>
            <person name="Bonthond G."/>
            <person name="Shalygin S."/>
            <person name="Bayer T."/>
            <person name="Weinberger F."/>
        </authorList>
    </citation>
    <scope>NUCLEOTIDE SEQUENCE</scope>
    <source>
        <strain evidence="12">KI4</strain>
    </source>
</reference>
<accession>A0A964BM03</accession>
<evidence type="ECO:0000256" key="5">
    <source>
        <dbReference type="ARBA" id="ARBA00022692"/>
    </source>
</evidence>
<name>A0A964BM03_9CYAN</name>
<feature type="transmembrane region" description="Helical" evidence="11">
    <location>
        <begin position="6"/>
        <end position="25"/>
    </location>
</feature>
<evidence type="ECO:0000256" key="10">
    <source>
        <dbReference type="ARBA" id="ARBA00023136"/>
    </source>
</evidence>
<organism evidence="12 13">
    <name type="scientific">Waterburya agarophytonicola KI4</name>
    <dbReference type="NCBI Taxonomy" id="2874699"/>
    <lineage>
        <taxon>Bacteria</taxon>
        <taxon>Bacillati</taxon>
        <taxon>Cyanobacteriota</taxon>
        <taxon>Cyanophyceae</taxon>
        <taxon>Pleurocapsales</taxon>
        <taxon>Hyellaceae</taxon>
        <taxon>Waterburya</taxon>
        <taxon>Waterburya agarophytonicola</taxon>
    </lineage>
</organism>
<evidence type="ECO:0000256" key="11">
    <source>
        <dbReference type="SAM" id="Phobius"/>
    </source>
</evidence>
<dbReference type="GO" id="GO:0050661">
    <property type="term" value="F:NADP binding"/>
    <property type="evidence" value="ECO:0007669"/>
    <property type="project" value="InterPro"/>
</dbReference>
<feature type="transmembrane region" description="Helical" evidence="11">
    <location>
        <begin position="72"/>
        <end position="92"/>
    </location>
</feature>
<dbReference type="Pfam" id="PF04140">
    <property type="entry name" value="ICMT"/>
    <property type="match status" value="1"/>
</dbReference>
<dbReference type="SUPFAM" id="SSF51905">
    <property type="entry name" value="FAD/NAD(P)-binding domain"/>
    <property type="match status" value="3"/>
</dbReference>